<dbReference type="PANTHER" id="PTHR42718:SF9">
    <property type="entry name" value="MAJOR FACILITATOR SUPERFAMILY MULTIDRUG TRANSPORTER MFSC"/>
    <property type="match status" value="1"/>
</dbReference>
<protein>
    <submittedName>
        <fullName evidence="9">MFS transporter</fullName>
    </submittedName>
</protein>
<keyword evidence="5 7" id="KW-0472">Membrane</keyword>
<evidence type="ECO:0000256" key="2">
    <source>
        <dbReference type="ARBA" id="ARBA00022448"/>
    </source>
</evidence>
<name>A0A937RHM0_9ACTN</name>
<feature type="transmembrane region" description="Helical" evidence="7">
    <location>
        <begin position="222"/>
        <end position="241"/>
    </location>
</feature>
<feature type="transmembrane region" description="Helical" evidence="7">
    <location>
        <begin position="37"/>
        <end position="63"/>
    </location>
</feature>
<dbReference type="CDD" id="cd17504">
    <property type="entry name" value="MFS_MMR_MDR_like"/>
    <property type="match status" value="1"/>
</dbReference>
<dbReference type="PROSITE" id="PS50850">
    <property type="entry name" value="MFS"/>
    <property type="match status" value="1"/>
</dbReference>
<comment type="caution">
    <text evidence="9">The sequence shown here is derived from an EMBL/GenBank/DDBJ whole genome shotgun (WGS) entry which is preliminary data.</text>
</comment>
<dbReference type="Pfam" id="PF07690">
    <property type="entry name" value="MFS_1"/>
    <property type="match status" value="1"/>
</dbReference>
<dbReference type="InterPro" id="IPR036259">
    <property type="entry name" value="MFS_trans_sf"/>
</dbReference>
<feature type="transmembrane region" description="Helical" evidence="7">
    <location>
        <begin position="431"/>
        <end position="453"/>
    </location>
</feature>
<dbReference type="Gene3D" id="1.20.1720.10">
    <property type="entry name" value="Multidrug resistance protein D"/>
    <property type="match status" value="1"/>
</dbReference>
<keyword evidence="2" id="KW-0813">Transport</keyword>
<keyword evidence="4 7" id="KW-1133">Transmembrane helix</keyword>
<feature type="transmembrane region" description="Helical" evidence="7">
    <location>
        <begin position="75"/>
        <end position="92"/>
    </location>
</feature>
<proteinExistence type="predicted"/>
<feature type="domain" description="Major facilitator superfamily (MFS) profile" evidence="8">
    <location>
        <begin position="38"/>
        <end position="485"/>
    </location>
</feature>
<feature type="transmembrane region" description="Helical" evidence="7">
    <location>
        <begin position="291"/>
        <end position="311"/>
    </location>
</feature>
<evidence type="ECO:0000259" key="8">
    <source>
        <dbReference type="PROSITE" id="PS50850"/>
    </source>
</evidence>
<dbReference type="InterPro" id="IPR011701">
    <property type="entry name" value="MFS"/>
</dbReference>
<evidence type="ECO:0000256" key="7">
    <source>
        <dbReference type="SAM" id="Phobius"/>
    </source>
</evidence>
<dbReference type="GO" id="GO:0005886">
    <property type="term" value="C:plasma membrane"/>
    <property type="evidence" value="ECO:0007669"/>
    <property type="project" value="UniProtKB-SubCell"/>
</dbReference>
<feature type="transmembrane region" description="Helical" evidence="7">
    <location>
        <begin position="161"/>
        <end position="183"/>
    </location>
</feature>
<evidence type="ECO:0000313" key="10">
    <source>
        <dbReference type="Proteomes" id="UP000604475"/>
    </source>
</evidence>
<feature type="transmembrane region" description="Helical" evidence="7">
    <location>
        <begin position="189"/>
        <end position="210"/>
    </location>
</feature>
<dbReference type="Proteomes" id="UP000604475">
    <property type="component" value="Unassembled WGS sequence"/>
</dbReference>
<accession>A0A937RHM0</accession>
<evidence type="ECO:0000256" key="1">
    <source>
        <dbReference type="ARBA" id="ARBA00004651"/>
    </source>
</evidence>
<dbReference type="AlphaFoldDB" id="A0A937RHM0"/>
<feature type="transmembrane region" description="Helical" evidence="7">
    <location>
        <begin position="387"/>
        <end position="410"/>
    </location>
</feature>
<evidence type="ECO:0000256" key="6">
    <source>
        <dbReference type="SAM" id="MobiDB-lite"/>
    </source>
</evidence>
<evidence type="ECO:0000313" key="9">
    <source>
        <dbReference type="EMBL" id="MBL7630312.1"/>
    </source>
</evidence>
<feature type="region of interest" description="Disordered" evidence="6">
    <location>
        <begin position="1"/>
        <end position="29"/>
    </location>
</feature>
<organism evidence="9 10">
    <name type="scientific">Frankia nepalensis</name>
    <dbReference type="NCBI Taxonomy" id="1836974"/>
    <lineage>
        <taxon>Bacteria</taxon>
        <taxon>Bacillati</taxon>
        <taxon>Actinomycetota</taxon>
        <taxon>Actinomycetes</taxon>
        <taxon>Frankiales</taxon>
        <taxon>Frankiaceae</taxon>
        <taxon>Frankia</taxon>
    </lineage>
</organism>
<comment type="subcellular location">
    <subcellularLocation>
        <location evidence="1">Cell membrane</location>
        <topology evidence="1">Multi-pass membrane protein</topology>
    </subcellularLocation>
</comment>
<feature type="transmembrane region" description="Helical" evidence="7">
    <location>
        <begin position="128"/>
        <end position="149"/>
    </location>
</feature>
<feature type="transmembrane region" description="Helical" evidence="7">
    <location>
        <begin position="247"/>
        <end position="271"/>
    </location>
</feature>
<feature type="transmembrane region" description="Helical" evidence="7">
    <location>
        <begin position="459"/>
        <end position="480"/>
    </location>
</feature>
<sequence>MSAEPGSGAGRAASPGPGAAGNRPAAARTPGRGSPTLIFVTLALGASAYTVLQSLVLPALPVIQRDLHTSQATSSWLLTAFLLSASIATPILGRVGDLVGKRQMLLVVFAALSVGSLISGLADSIGVLILARVIQGLAGAIFPLSYGIIRDEFPAARVPAAIGLMSGMLGIGSGLGVVLAGPIVDALSWHWLFWFPLMVSGLALVATFVFIPDSPARATGSVNLPAAGALAAWLVALLLGLSKGSTWGWASGGTIGLFAAAVVLFGVWVLVESRSAVPLIDLQVMRIPAVWWTNIAALLLGIGMYASFIVVPPLMQTPTSVGYGLGASVTLSGLYMLPGTAAMLVVGVLIGRITDRFGAKLPLVVGSVIAAAACALLVAVHNEPWSFIVMSAVQGIGIGLAFSSMANLIIQSVPVEATGAATGMNANIRTIGGSIGSGIIASVLAAGTLPSGYPKESGYVIGMVVLGAATLVAALAGALVPTARARAGRAGGMGAPTPVVAAGEAVSAPAAS</sequence>
<dbReference type="RefSeq" id="WP_203002607.1">
    <property type="nucleotide sequence ID" value="NZ_JADWYU010000200.1"/>
</dbReference>
<evidence type="ECO:0000256" key="3">
    <source>
        <dbReference type="ARBA" id="ARBA00022692"/>
    </source>
</evidence>
<evidence type="ECO:0000256" key="4">
    <source>
        <dbReference type="ARBA" id="ARBA00022989"/>
    </source>
</evidence>
<evidence type="ECO:0000256" key="5">
    <source>
        <dbReference type="ARBA" id="ARBA00023136"/>
    </source>
</evidence>
<reference evidence="9" key="1">
    <citation type="submission" date="2020-12" db="EMBL/GenBank/DDBJ databases">
        <title>Genomic characterization of non-nitrogen-fixing Frankia strains.</title>
        <authorList>
            <person name="Carlos-Shanley C."/>
            <person name="Guerra T."/>
            <person name="Hahn D."/>
        </authorList>
    </citation>
    <scope>NUCLEOTIDE SEQUENCE</scope>
    <source>
        <strain evidence="9">CN6</strain>
    </source>
</reference>
<dbReference type="GO" id="GO:0022857">
    <property type="term" value="F:transmembrane transporter activity"/>
    <property type="evidence" value="ECO:0007669"/>
    <property type="project" value="InterPro"/>
</dbReference>
<dbReference type="PANTHER" id="PTHR42718">
    <property type="entry name" value="MAJOR FACILITATOR SUPERFAMILY MULTIDRUG TRANSPORTER MFSC"/>
    <property type="match status" value="1"/>
</dbReference>
<dbReference type="InterPro" id="IPR020846">
    <property type="entry name" value="MFS_dom"/>
</dbReference>
<dbReference type="SUPFAM" id="SSF103473">
    <property type="entry name" value="MFS general substrate transporter"/>
    <property type="match status" value="2"/>
</dbReference>
<keyword evidence="10" id="KW-1185">Reference proteome</keyword>
<feature type="transmembrane region" description="Helical" evidence="7">
    <location>
        <begin position="361"/>
        <end position="381"/>
    </location>
</feature>
<dbReference type="Gene3D" id="1.20.1250.20">
    <property type="entry name" value="MFS general substrate transporter like domains"/>
    <property type="match status" value="1"/>
</dbReference>
<feature type="transmembrane region" description="Helical" evidence="7">
    <location>
        <begin position="104"/>
        <end position="122"/>
    </location>
</feature>
<feature type="transmembrane region" description="Helical" evidence="7">
    <location>
        <begin position="323"/>
        <end position="349"/>
    </location>
</feature>
<dbReference type="EMBL" id="JAEACQ010000246">
    <property type="protein sequence ID" value="MBL7630312.1"/>
    <property type="molecule type" value="Genomic_DNA"/>
</dbReference>
<gene>
    <name evidence="9" type="ORF">I7412_24760</name>
</gene>
<keyword evidence="3 7" id="KW-0812">Transmembrane</keyword>